<dbReference type="EMBL" id="RKRG01000004">
    <property type="protein sequence ID" value="RPF50438.1"/>
    <property type="molecule type" value="Genomic_DNA"/>
</dbReference>
<dbReference type="AlphaFoldDB" id="A0A3N5BL75"/>
<dbReference type="Proteomes" id="UP000271783">
    <property type="component" value="Unassembled WGS sequence"/>
</dbReference>
<gene>
    <name evidence="2" type="ORF">EDC42_1716</name>
</gene>
<dbReference type="GO" id="GO:0004497">
    <property type="term" value="F:monooxygenase activity"/>
    <property type="evidence" value="ECO:0007669"/>
    <property type="project" value="UniProtKB-KW"/>
</dbReference>
<name>A0A3N5BL75_9EURY</name>
<evidence type="ECO:0000313" key="3">
    <source>
        <dbReference type="Proteomes" id="UP000271783"/>
    </source>
</evidence>
<dbReference type="InterPro" id="IPR011008">
    <property type="entry name" value="Dimeric_a/b-barrel"/>
</dbReference>
<reference evidence="2 3" key="1">
    <citation type="submission" date="2018-11" db="EMBL/GenBank/DDBJ databases">
        <title>Genomic Encyclopedia of Type Strains, Phase IV (KMG-IV): sequencing the most valuable type-strain genomes for metagenomic binning, comparative biology and taxonomic classification.</title>
        <authorList>
            <person name="Goeker M."/>
        </authorList>
    </citation>
    <scope>NUCLEOTIDE SEQUENCE [LARGE SCALE GENOMIC DNA]</scope>
    <source>
        <strain evidence="2 3">DSM 11977</strain>
    </source>
</reference>
<comment type="caution">
    <text evidence="2">The sequence shown here is derived from an EMBL/GenBank/DDBJ whole genome shotgun (WGS) entry which is preliminary data.</text>
</comment>
<keyword evidence="2" id="KW-0560">Oxidoreductase</keyword>
<dbReference type="InterPro" id="IPR050744">
    <property type="entry name" value="AI-2_Isomerase_LsrG"/>
</dbReference>
<protein>
    <submittedName>
        <fullName evidence="2">Quinol monooxygenase YgiN</fullName>
    </submittedName>
</protein>
<accession>A0A3N5BL75</accession>
<dbReference type="InterPro" id="IPR007138">
    <property type="entry name" value="ABM_dom"/>
</dbReference>
<proteinExistence type="predicted"/>
<dbReference type="PANTHER" id="PTHR33336:SF15">
    <property type="entry name" value="ABM DOMAIN-CONTAINING PROTEIN"/>
    <property type="match status" value="1"/>
</dbReference>
<keyword evidence="3" id="KW-1185">Reference proteome</keyword>
<evidence type="ECO:0000259" key="1">
    <source>
        <dbReference type="PROSITE" id="PS51725"/>
    </source>
</evidence>
<dbReference type="PANTHER" id="PTHR33336">
    <property type="entry name" value="QUINOL MONOOXYGENASE YGIN-RELATED"/>
    <property type="match status" value="1"/>
</dbReference>
<feature type="domain" description="ABM" evidence="1">
    <location>
        <begin position="2"/>
        <end position="91"/>
    </location>
</feature>
<dbReference type="RefSeq" id="WP_069574822.1">
    <property type="nucleotide sequence ID" value="NZ_RKRG01000004.1"/>
</dbReference>
<keyword evidence="2" id="KW-0503">Monooxygenase</keyword>
<dbReference type="SUPFAM" id="SSF54909">
    <property type="entry name" value="Dimeric alpha+beta barrel"/>
    <property type="match status" value="1"/>
</dbReference>
<organism evidence="2 3">
    <name type="scientific">Methanobrevibacter gottschalkii DSM 11977</name>
    <dbReference type="NCBI Taxonomy" id="1122229"/>
    <lineage>
        <taxon>Archaea</taxon>
        <taxon>Methanobacteriati</taxon>
        <taxon>Methanobacteriota</taxon>
        <taxon>Methanomada group</taxon>
        <taxon>Methanobacteria</taxon>
        <taxon>Methanobacteriales</taxon>
        <taxon>Methanobacteriaceae</taxon>
        <taxon>Methanobrevibacter</taxon>
    </lineage>
</organism>
<evidence type="ECO:0000313" key="2">
    <source>
        <dbReference type="EMBL" id="RPF50438.1"/>
    </source>
</evidence>
<dbReference type="Gene3D" id="3.30.70.100">
    <property type="match status" value="1"/>
</dbReference>
<dbReference type="Pfam" id="PF03992">
    <property type="entry name" value="ABM"/>
    <property type="match status" value="1"/>
</dbReference>
<sequence length="98" mass="11242">MIIVQAKAIPKDETSKNRIIEFAQDLIKKSKEESGNIDYNLFVNTDDNTLLFVEQWDSVEILKNHLKTEHFIKFGENISDLVVSDLEINVFDANSISL</sequence>
<dbReference type="PROSITE" id="PS51725">
    <property type="entry name" value="ABM"/>
    <property type="match status" value="1"/>
</dbReference>